<feature type="domain" description="Carbohydrate kinase PfkB" evidence="4">
    <location>
        <begin position="11"/>
        <end position="305"/>
    </location>
</feature>
<evidence type="ECO:0000259" key="4">
    <source>
        <dbReference type="Pfam" id="PF00294"/>
    </source>
</evidence>
<dbReference type="Pfam" id="PF00294">
    <property type="entry name" value="PfkB"/>
    <property type="match status" value="1"/>
</dbReference>
<dbReference type="InterPro" id="IPR052700">
    <property type="entry name" value="Carb_kinase_PfkB-like"/>
</dbReference>
<dbReference type="PROSITE" id="PS00584">
    <property type="entry name" value="PFKB_KINASES_2"/>
    <property type="match status" value="1"/>
</dbReference>
<dbReference type="InterPro" id="IPR011611">
    <property type="entry name" value="PfkB_dom"/>
</dbReference>
<sequence>MTVNTGLVPDILTFGESMALLMPSNGKGLEYSSELHSLFGGAESNVAIGISRLGGSVGWFGRLGKDPLGRMIFKKLRGEGVDVSRAELTSDAPTGLMMREVIMGKTSVYYYRKNSAASQMSASHLDEAYIAGAQILHVTGITPALSESCKEAVFESVRLARKHGVKVSFDPNLRLKLWSIEEARPVLLELAKLADIFLPGLDELKLLYQTEDWDVIVSKLRELSAVSIVKGGEDVTYVVTADTITEVPYFKAEHVVDTVGAGDGFCAGFLVGVTKGYAYPEAVRIGNLVGSMIVQTEGDWEGAPTWEQVDAVLNDVKHIER</sequence>
<dbReference type="SUPFAM" id="SSF53613">
    <property type="entry name" value="Ribokinase-like"/>
    <property type="match status" value="1"/>
</dbReference>
<keyword evidence="3 5" id="KW-0418">Kinase</keyword>
<dbReference type="EMBL" id="LYPC01000012">
    <property type="protein sequence ID" value="OCT16058.1"/>
    <property type="molecule type" value="Genomic_DNA"/>
</dbReference>
<evidence type="ECO:0000313" key="5">
    <source>
        <dbReference type="EMBL" id="OCT16058.1"/>
    </source>
</evidence>
<dbReference type="Gene3D" id="3.40.1190.20">
    <property type="match status" value="1"/>
</dbReference>
<dbReference type="PANTHER" id="PTHR43320:SF2">
    <property type="entry name" value="2-DEHYDRO-3-DEOXYGLUCONOKINASE_2-DEHYDRO-3-DEOXYGALACTONOKINASE"/>
    <property type="match status" value="1"/>
</dbReference>
<dbReference type="PANTHER" id="PTHR43320">
    <property type="entry name" value="SUGAR KINASE"/>
    <property type="match status" value="1"/>
</dbReference>
<dbReference type="STRING" id="512399.A8709_10605"/>
<name>A0A1C1A675_9BACL</name>
<dbReference type="InterPro" id="IPR029056">
    <property type="entry name" value="Ribokinase-like"/>
</dbReference>
<evidence type="ECO:0000256" key="2">
    <source>
        <dbReference type="ARBA" id="ARBA00022679"/>
    </source>
</evidence>
<proteinExistence type="inferred from homology"/>
<protein>
    <submittedName>
        <fullName evidence="5">2-dehydro-3-deoxygluconokinase</fullName>
    </submittedName>
</protein>
<dbReference type="Proteomes" id="UP000093309">
    <property type="component" value="Unassembled WGS sequence"/>
</dbReference>
<comment type="caution">
    <text evidence="5">The sequence shown here is derived from an EMBL/GenBank/DDBJ whole genome shotgun (WGS) entry which is preliminary data.</text>
</comment>
<dbReference type="InterPro" id="IPR002173">
    <property type="entry name" value="Carboh/pur_kinase_PfkB_CS"/>
</dbReference>
<dbReference type="OrthoDB" id="9813569at2"/>
<dbReference type="RefSeq" id="WP_065851598.1">
    <property type="nucleotide sequence ID" value="NZ_LYPC01000012.1"/>
</dbReference>
<evidence type="ECO:0000313" key="6">
    <source>
        <dbReference type="Proteomes" id="UP000093309"/>
    </source>
</evidence>
<gene>
    <name evidence="5" type="ORF">A8709_10605</name>
</gene>
<organism evidence="5 6">
    <name type="scientific">Paenibacillus pectinilyticus</name>
    <dbReference type="NCBI Taxonomy" id="512399"/>
    <lineage>
        <taxon>Bacteria</taxon>
        <taxon>Bacillati</taxon>
        <taxon>Bacillota</taxon>
        <taxon>Bacilli</taxon>
        <taxon>Bacillales</taxon>
        <taxon>Paenibacillaceae</taxon>
        <taxon>Paenibacillus</taxon>
    </lineage>
</organism>
<dbReference type="GO" id="GO:0016301">
    <property type="term" value="F:kinase activity"/>
    <property type="evidence" value="ECO:0007669"/>
    <property type="project" value="UniProtKB-KW"/>
</dbReference>
<evidence type="ECO:0000256" key="1">
    <source>
        <dbReference type="ARBA" id="ARBA00010688"/>
    </source>
</evidence>
<reference evidence="6" key="1">
    <citation type="submission" date="2016-05" db="EMBL/GenBank/DDBJ databases">
        <title>Paenibacillus oryzae. sp. nov., isolated from the rice root.</title>
        <authorList>
            <person name="Zhang J."/>
            <person name="Zhang X."/>
        </authorList>
    </citation>
    <scope>NUCLEOTIDE SEQUENCE [LARGE SCALE GENOMIC DNA]</scope>
    <source>
        <strain evidence="6">KCTC13222</strain>
    </source>
</reference>
<dbReference type="CDD" id="cd01166">
    <property type="entry name" value="KdgK"/>
    <property type="match status" value="1"/>
</dbReference>
<evidence type="ECO:0000256" key="3">
    <source>
        <dbReference type="ARBA" id="ARBA00022777"/>
    </source>
</evidence>
<keyword evidence="6" id="KW-1185">Reference proteome</keyword>
<dbReference type="AlphaFoldDB" id="A0A1C1A675"/>
<keyword evidence="2" id="KW-0808">Transferase</keyword>
<accession>A0A1C1A675</accession>
<comment type="similarity">
    <text evidence="1">Belongs to the carbohydrate kinase PfkB family.</text>
</comment>